<name>A0AAN7JKJ0_9MYRT</name>
<comment type="caution">
    <text evidence="1">The sequence shown here is derived from an EMBL/GenBank/DDBJ whole genome shotgun (WGS) entry which is preliminary data.</text>
</comment>
<organism evidence="1 2">
    <name type="scientific">Trapa incisa</name>
    <dbReference type="NCBI Taxonomy" id="236973"/>
    <lineage>
        <taxon>Eukaryota</taxon>
        <taxon>Viridiplantae</taxon>
        <taxon>Streptophyta</taxon>
        <taxon>Embryophyta</taxon>
        <taxon>Tracheophyta</taxon>
        <taxon>Spermatophyta</taxon>
        <taxon>Magnoliopsida</taxon>
        <taxon>eudicotyledons</taxon>
        <taxon>Gunneridae</taxon>
        <taxon>Pentapetalae</taxon>
        <taxon>rosids</taxon>
        <taxon>malvids</taxon>
        <taxon>Myrtales</taxon>
        <taxon>Lythraceae</taxon>
        <taxon>Trapa</taxon>
    </lineage>
</organism>
<evidence type="ECO:0000313" key="2">
    <source>
        <dbReference type="Proteomes" id="UP001345219"/>
    </source>
</evidence>
<proteinExistence type="predicted"/>
<dbReference type="Proteomes" id="UP001345219">
    <property type="component" value="Chromosome 12"/>
</dbReference>
<reference evidence="1 2" key="1">
    <citation type="journal article" date="2023" name="Hortic Res">
        <title>Pangenome of water caltrop reveals structural variations and asymmetric subgenome divergence after allopolyploidization.</title>
        <authorList>
            <person name="Zhang X."/>
            <person name="Chen Y."/>
            <person name="Wang L."/>
            <person name="Yuan Y."/>
            <person name="Fang M."/>
            <person name="Shi L."/>
            <person name="Lu R."/>
            <person name="Comes H.P."/>
            <person name="Ma Y."/>
            <person name="Chen Y."/>
            <person name="Huang G."/>
            <person name="Zhou Y."/>
            <person name="Zheng Z."/>
            <person name="Qiu Y."/>
        </authorList>
    </citation>
    <scope>NUCLEOTIDE SEQUENCE [LARGE SCALE GENOMIC DNA]</scope>
    <source>
        <tissue evidence="1">Roots</tissue>
    </source>
</reference>
<protein>
    <submittedName>
        <fullName evidence="1">Uncharacterized protein</fullName>
    </submittedName>
</protein>
<keyword evidence="2" id="KW-1185">Reference proteome</keyword>
<gene>
    <name evidence="1" type="ORF">SAY87_014615</name>
</gene>
<accession>A0AAN7JKJ0</accession>
<sequence>MEGEGLFFPPLLSRATLQKEYLLYDAGSVNWFSRIFAFFLLDPISFDRPSASGIRFGKSPIFLVQLRAGTAKGPLFSYSLPESGER</sequence>
<dbReference type="AlphaFoldDB" id="A0AAN7JKJ0"/>
<dbReference type="EMBL" id="JAXIOK010000019">
    <property type="protein sequence ID" value="KAK4748029.1"/>
    <property type="molecule type" value="Genomic_DNA"/>
</dbReference>
<evidence type="ECO:0000313" key="1">
    <source>
        <dbReference type="EMBL" id="KAK4748029.1"/>
    </source>
</evidence>